<proteinExistence type="predicted"/>
<reference evidence="1 2" key="1">
    <citation type="submission" date="2020-04" db="EMBL/GenBank/DDBJ databases">
        <title>A novel species of genus Lactobacillus that was isolated from fermented food Zha-chili.</title>
        <authorList>
            <person name="Zhang Z."/>
        </authorList>
    </citation>
    <scope>NUCLEOTIDE SEQUENCE [LARGE SCALE GENOMIC DNA]</scope>
    <source>
        <strain evidence="2">HBUAS51383</strain>
    </source>
</reference>
<evidence type="ECO:0000313" key="1">
    <source>
        <dbReference type="EMBL" id="NLR17435.1"/>
    </source>
</evidence>
<dbReference type="Pfam" id="PF08747">
    <property type="entry name" value="BrxB"/>
    <property type="match status" value="1"/>
</dbReference>
<dbReference type="RefSeq" id="WP_168924053.1">
    <property type="nucleotide sequence ID" value="NZ_JAAXLJ010000001.1"/>
</dbReference>
<accession>A0ABX1KVS6</accession>
<protein>
    <submittedName>
        <fullName evidence="1">DUF1788 domain-containing protein</fullName>
    </submittedName>
</protein>
<dbReference type="InterPro" id="IPR014858">
    <property type="entry name" value="BrxB"/>
</dbReference>
<gene>
    <name evidence="1" type="ORF">HC026_00720</name>
</gene>
<keyword evidence="2" id="KW-1185">Reference proteome</keyword>
<dbReference type="Proteomes" id="UP000763447">
    <property type="component" value="Unassembled WGS sequence"/>
</dbReference>
<comment type="caution">
    <text evidence="1">The sequence shown here is derived from an EMBL/GenBank/DDBJ whole genome shotgun (WGS) entry which is preliminary data.</text>
</comment>
<evidence type="ECO:0000313" key="2">
    <source>
        <dbReference type="Proteomes" id="UP000763447"/>
    </source>
</evidence>
<sequence length="201" mass="23717">MSDLDNDFKRLEQKIGQKEFQQNRGLSNEVGYYIFDYRPEDELRVREYVKNIANRSTVATIGANVKIFNLYDLMMEILDDFGYTAGFEDLEKNFGMTHVIEEVNNILEMNEEHNLIVKRIESQLSDDEPTIIFITGVGEVFPLLRSHKVLNTMNQVIDQSPVIMFYPGKYDGLHLRMFGELEDDNYYRAFSLRMEWNERED</sequence>
<name>A0ABX1KVS6_9LACO</name>
<organism evidence="1 2">
    <name type="scientific">Secundilactobacillus angelensis</name>
    <dbReference type="NCBI Taxonomy" id="2722706"/>
    <lineage>
        <taxon>Bacteria</taxon>
        <taxon>Bacillati</taxon>
        <taxon>Bacillota</taxon>
        <taxon>Bacilli</taxon>
        <taxon>Lactobacillales</taxon>
        <taxon>Lactobacillaceae</taxon>
        <taxon>Secundilactobacillus</taxon>
    </lineage>
</organism>
<dbReference type="EMBL" id="JAAXLJ010000001">
    <property type="protein sequence ID" value="NLR17435.1"/>
    <property type="molecule type" value="Genomic_DNA"/>
</dbReference>